<name>A0A5E4M0A5_9HEMI</name>
<dbReference type="Pfam" id="PF15558">
    <property type="entry name" value="DUF4659"/>
    <property type="match status" value="1"/>
</dbReference>
<evidence type="ECO:0000313" key="2">
    <source>
        <dbReference type="EMBL" id="VVC24641.1"/>
    </source>
</evidence>
<accession>A0A5E4M0A5</accession>
<keyword evidence="1" id="KW-0175">Coiled coil</keyword>
<dbReference type="OrthoDB" id="200110at2759"/>
<organism evidence="2 3">
    <name type="scientific">Cinara cedri</name>
    <dbReference type="NCBI Taxonomy" id="506608"/>
    <lineage>
        <taxon>Eukaryota</taxon>
        <taxon>Metazoa</taxon>
        <taxon>Ecdysozoa</taxon>
        <taxon>Arthropoda</taxon>
        <taxon>Hexapoda</taxon>
        <taxon>Insecta</taxon>
        <taxon>Pterygota</taxon>
        <taxon>Neoptera</taxon>
        <taxon>Paraneoptera</taxon>
        <taxon>Hemiptera</taxon>
        <taxon>Sternorrhyncha</taxon>
        <taxon>Aphidomorpha</taxon>
        <taxon>Aphidoidea</taxon>
        <taxon>Aphididae</taxon>
        <taxon>Lachninae</taxon>
        <taxon>Cinara</taxon>
    </lineage>
</organism>
<proteinExistence type="predicted"/>
<protein>
    <submittedName>
        <fullName evidence="2">Uncharacterized protein</fullName>
    </submittedName>
</protein>
<sequence>MKEKSLGFITKIVKHKKYWSYQNKESCRESTNITVPSQKMPVLSILVLWMLRWRAIQSVLEVLNRSQKLEACRKERNKLVNCETTTTPLRRKLKKCSKKEITSYRNNIASNMRRTKSIQNKLNEDEKNNFHFVTKKPKRRCKKSKSISDLMDLKELCKKVDRIAVLERCEPQDISVEQLSVKKRSRSRNKNHRSLMDISDIHIPDQDRKILDNMRRKREQRQHGEDLAYRINIYWEQMREEEKRLTSEQKQKWQNFISAKRNVEHGVNHIRLEELRMAFENNQRQLKEQIREKDEKVKEIKQEIEDRKTFENSLKQDIEFEKHKIASDNNFYEQMNALQHKKKLHDINLLKQKKAKELRIKSLQLNQERVTSTNRMEELRHVLQLERMQARHDDEIRRKFDECQAKERRAFQNHLDKMATRMRELAAKSLQREQHMGQVHRVARELEDGMQRWQDRVMLMQYEQLRRAKENAALYTDNKKLRAEIDNKRRVLEHSAKIQRVKEAEKERLRNIKKEIEAEEKKINRLKQKKSLEIQMGRKLALNTAELRKEIRRSTELHLCNQR</sequence>
<dbReference type="PANTHER" id="PTHR33663">
    <property type="entry name" value="COILED-COIL DOMAIN-CONTAINING PROTEIN 177"/>
    <property type="match status" value="1"/>
</dbReference>
<feature type="coiled-coil region" evidence="1">
    <location>
        <begin position="269"/>
        <end position="307"/>
    </location>
</feature>
<evidence type="ECO:0000313" key="3">
    <source>
        <dbReference type="Proteomes" id="UP000325440"/>
    </source>
</evidence>
<dbReference type="PANTHER" id="PTHR33663:SF2">
    <property type="entry name" value="COILED-COIL DOMAIN-CONTAINING PROTEIN 177"/>
    <property type="match status" value="1"/>
</dbReference>
<reference evidence="2 3" key="1">
    <citation type="submission" date="2019-08" db="EMBL/GenBank/DDBJ databases">
        <authorList>
            <person name="Alioto T."/>
            <person name="Alioto T."/>
            <person name="Gomez Garrido J."/>
        </authorList>
    </citation>
    <scope>NUCLEOTIDE SEQUENCE [LARGE SCALE GENOMIC DNA]</scope>
</reference>
<dbReference type="AlphaFoldDB" id="A0A5E4M0A5"/>
<dbReference type="Proteomes" id="UP000325440">
    <property type="component" value="Unassembled WGS sequence"/>
</dbReference>
<dbReference type="EMBL" id="CABPRJ010000004">
    <property type="protein sequence ID" value="VVC24641.1"/>
    <property type="molecule type" value="Genomic_DNA"/>
</dbReference>
<feature type="coiled-coil region" evidence="1">
    <location>
        <begin position="495"/>
        <end position="536"/>
    </location>
</feature>
<gene>
    <name evidence="2" type="ORF">CINCED_3A016187</name>
</gene>
<evidence type="ECO:0000256" key="1">
    <source>
        <dbReference type="SAM" id="Coils"/>
    </source>
</evidence>
<keyword evidence="3" id="KW-1185">Reference proteome</keyword>
<dbReference type="InterPro" id="IPR029090">
    <property type="entry name" value="DUF4659"/>
</dbReference>